<dbReference type="KEGG" id="elk:111139127"/>
<dbReference type="InterPro" id="IPR048271">
    <property type="entry name" value="PNMA_N"/>
</dbReference>
<dbReference type="Proteomes" id="UP000248482">
    <property type="component" value="Unplaced"/>
</dbReference>
<evidence type="ECO:0000259" key="3">
    <source>
        <dbReference type="Pfam" id="PF14893"/>
    </source>
</evidence>
<feature type="compositionally biased region" description="Low complexity" evidence="1">
    <location>
        <begin position="141"/>
        <end position="159"/>
    </location>
</feature>
<dbReference type="AlphaFoldDB" id="A0A2Y9IF48"/>
<sequence>MAMPLAMLLDWCRWMGVNAHRSLLILGIPDDCGDQEFQEAVHAALWPLGRYRLLGKVFRKELGCKVALVEFAQYLNRSLIPRQIPGEGGPWPVVFLPQAPDSESQDRPDFPAQPQSQAAASQASGAGAAGGAGAAEEEAASEAGAAGEEAASEAGAAREAGAEDGGESDEEAAGEAGAADEEEAVSEAGAAGEAGAEDGGESDEAGAAGESGAEDEGGVSHEGAAGAAAAGGVAEVAGEEGAAGVAGVAGAAREAGAQDEGGVSDEEGAAGDTGIAGMAGSVSMAGAAGEAGTAGEEGAVGVSGAIDAGGSWTQQWNQAQQLVLENIAFGELRAFSGLEEPDQEQESFESWLDHANDMLYTWRYVSERERRRRLLESLGGPALELLGSLLAENPDMPSQDCLAALVQVFGDKDSCVTARLKFLTCAQRPQETLFAYVMRLEGLLQLAVEKGAFHPVVADQVRARQVLMRARPNELLQNKLRRMRLERRPPGFLGMLRLIRETEAWEAIPVSGEQFQPEVGACVDSGGLAAAQAAPACEEVAEASAANEDAFRAALALEVVTEGTPAGADETEAPPANEDPAEPVPANMEASEAVPGTVEADRAAPAPQESSKIFPASHEDKHAPISVGLGQARPSEAPGGPIPAQMGRVPRVGPGGPGYEPEGLAQAGDQEARGPPEEGLEPIPEESGNEDGAGETIPPKSSSG</sequence>
<dbReference type="GeneID" id="111139127"/>
<dbReference type="STRING" id="391180.A0A2Y9IF48"/>
<dbReference type="OrthoDB" id="115435at2759"/>
<feature type="region of interest" description="Disordered" evidence="1">
    <location>
        <begin position="91"/>
        <end position="226"/>
    </location>
</feature>
<feature type="domain" description="Paraneoplastic antigen Ma-like N-terminal" evidence="4">
    <location>
        <begin position="3"/>
        <end position="94"/>
    </location>
</feature>
<evidence type="ECO:0000256" key="2">
    <source>
        <dbReference type="SAM" id="SignalP"/>
    </source>
</evidence>
<dbReference type="RefSeq" id="XP_022346991.1">
    <property type="nucleotide sequence ID" value="XM_022491283.1"/>
</dbReference>
<name>A0A2Y9IF48_ENHLU</name>
<keyword evidence="5" id="KW-1185">Reference proteome</keyword>
<feature type="compositionally biased region" description="Acidic residues" evidence="1">
    <location>
        <begin position="678"/>
        <end position="693"/>
    </location>
</feature>
<feature type="region of interest" description="Disordered" evidence="1">
    <location>
        <begin position="564"/>
        <end position="704"/>
    </location>
</feature>
<feature type="region of interest" description="Disordered" evidence="1">
    <location>
        <begin position="255"/>
        <end position="275"/>
    </location>
</feature>
<dbReference type="InterPro" id="IPR026523">
    <property type="entry name" value="PNMA"/>
</dbReference>
<protein>
    <submittedName>
        <fullName evidence="6">Paraneoplastic antigen Ma6F</fullName>
    </submittedName>
</protein>
<keyword evidence="2" id="KW-0732">Signal</keyword>
<feature type="compositionally biased region" description="Acidic residues" evidence="1">
    <location>
        <begin position="162"/>
        <end position="185"/>
    </location>
</feature>
<proteinExistence type="predicted"/>
<evidence type="ECO:0000313" key="5">
    <source>
        <dbReference type="Proteomes" id="UP000248482"/>
    </source>
</evidence>
<evidence type="ECO:0000259" key="4">
    <source>
        <dbReference type="Pfam" id="PF20846"/>
    </source>
</evidence>
<evidence type="ECO:0000313" key="6">
    <source>
        <dbReference type="RefSeq" id="XP_022346991.1"/>
    </source>
</evidence>
<reference evidence="6" key="1">
    <citation type="submission" date="2025-08" db="UniProtKB">
        <authorList>
            <consortium name="RefSeq"/>
        </authorList>
    </citation>
    <scope>IDENTIFICATION</scope>
    <source>
        <tissue evidence="6">Blood</tissue>
    </source>
</reference>
<feature type="compositionally biased region" description="Acidic residues" evidence="1">
    <location>
        <begin position="195"/>
        <end position="204"/>
    </location>
</feature>
<dbReference type="PANTHER" id="PTHR23095">
    <property type="entry name" value="PARANEOPLASTIC ANTIGEN"/>
    <property type="match status" value="1"/>
</dbReference>
<dbReference type="PANTHER" id="PTHR23095:SF20">
    <property type="entry name" value="PARANEOPLASTIC ANTIGEN MA6E"/>
    <property type="match status" value="1"/>
</dbReference>
<dbReference type="Pfam" id="PF14893">
    <property type="entry name" value="PNMA"/>
    <property type="match status" value="1"/>
</dbReference>
<feature type="chain" id="PRO_5015872988" evidence="2">
    <location>
        <begin position="20"/>
        <end position="704"/>
    </location>
</feature>
<dbReference type="InterPro" id="IPR048270">
    <property type="entry name" value="PNMA_C"/>
</dbReference>
<dbReference type="Pfam" id="PF20846">
    <property type="entry name" value="PNMA_N"/>
    <property type="match status" value="1"/>
</dbReference>
<accession>A0A2Y9IF48</accession>
<organism evidence="5 6">
    <name type="scientific">Enhydra lutris kenyoni</name>
    <name type="common">northern sea otter</name>
    <dbReference type="NCBI Taxonomy" id="391180"/>
    <lineage>
        <taxon>Eukaryota</taxon>
        <taxon>Metazoa</taxon>
        <taxon>Chordata</taxon>
        <taxon>Craniata</taxon>
        <taxon>Vertebrata</taxon>
        <taxon>Euteleostomi</taxon>
        <taxon>Mammalia</taxon>
        <taxon>Eutheria</taxon>
        <taxon>Laurasiatheria</taxon>
        <taxon>Carnivora</taxon>
        <taxon>Caniformia</taxon>
        <taxon>Musteloidea</taxon>
        <taxon>Mustelidae</taxon>
        <taxon>Lutrinae</taxon>
        <taxon>Enhydra</taxon>
    </lineage>
</organism>
<gene>
    <name evidence="6" type="primary">LOC111139127</name>
</gene>
<feature type="signal peptide" evidence="2">
    <location>
        <begin position="1"/>
        <end position="19"/>
    </location>
</feature>
<feature type="domain" description="Paraneoplastic antigen Ma-like C-terminal" evidence="3">
    <location>
        <begin position="335"/>
        <end position="496"/>
    </location>
</feature>
<evidence type="ECO:0000256" key="1">
    <source>
        <dbReference type="SAM" id="MobiDB-lite"/>
    </source>
</evidence>